<evidence type="ECO:0000313" key="3">
    <source>
        <dbReference type="WBParaSite" id="HPBE_0001817201-mRNA-1"/>
    </source>
</evidence>
<evidence type="ECO:0000313" key="1">
    <source>
        <dbReference type="EMBL" id="VDP10801.1"/>
    </source>
</evidence>
<dbReference type="Proteomes" id="UP000050761">
    <property type="component" value="Unassembled WGS sequence"/>
</dbReference>
<gene>
    <name evidence="1" type="ORF">HPBE_LOCUS18171</name>
</gene>
<proteinExistence type="predicted"/>
<accession>A0A3P8AJT5</accession>
<protein>
    <submittedName>
        <fullName evidence="3">Lipoprotein</fullName>
    </submittedName>
</protein>
<reference evidence="3" key="2">
    <citation type="submission" date="2019-09" db="UniProtKB">
        <authorList>
            <consortium name="WormBaseParasite"/>
        </authorList>
    </citation>
    <scope>IDENTIFICATION</scope>
</reference>
<dbReference type="WBParaSite" id="HPBE_0001817201-mRNA-1">
    <property type="protein sequence ID" value="HPBE_0001817201-mRNA-1"/>
    <property type="gene ID" value="HPBE_0001817201"/>
</dbReference>
<reference evidence="1 2" key="1">
    <citation type="submission" date="2018-11" db="EMBL/GenBank/DDBJ databases">
        <authorList>
            <consortium name="Pathogen Informatics"/>
        </authorList>
    </citation>
    <scope>NUCLEOTIDE SEQUENCE [LARGE SCALE GENOMIC DNA]</scope>
</reference>
<evidence type="ECO:0000313" key="2">
    <source>
        <dbReference type="Proteomes" id="UP000050761"/>
    </source>
</evidence>
<keyword evidence="2" id="KW-1185">Reference proteome</keyword>
<sequence>MKTAVAGKERLYYFFSAYALQTGCSDQAKDEFWSLLDKKAAEVPQKMSSSSLVTLTGTSARRKTGTDDMVDSAMGRVTQMVSEFLSMRNRIISPF</sequence>
<name>A0A183G8H4_HELPZ</name>
<organism evidence="2 3">
    <name type="scientific">Heligmosomoides polygyrus</name>
    <name type="common">Parasitic roundworm</name>
    <dbReference type="NCBI Taxonomy" id="6339"/>
    <lineage>
        <taxon>Eukaryota</taxon>
        <taxon>Metazoa</taxon>
        <taxon>Ecdysozoa</taxon>
        <taxon>Nematoda</taxon>
        <taxon>Chromadorea</taxon>
        <taxon>Rhabditida</taxon>
        <taxon>Rhabditina</taxon>
        <taxon>Rhabditomorpha</taxon>
        <taxon>Strongyloidea</taxon>
        <taxon>Heligmosomidae</taxon>
        <taxon>Heligmosomoides</taxon>
    </lineage>
</organism>
<dbReference type="AlphaFoldDB" id="A0A183G8H4"/>
<dbReference type="EMBL" id="UZAH01030511">
    <property type="protein sequence ID" value="VDP10801.1"/>
    <property type="molecule type" value="Genomic_DNA"/>
</dbReference>
<accession>A0A183G8H4</accession>